<evidence type="ECO:0000259" key="2">
    <source>
        <dbReference type="Pfam" id="PF15084"/>
    </source>
</evidence>
<dbReference type="Proteomes" id="UP000693946">
    <property type="component" value="Linkage Group LG4"/>
</dbReference>
<proteinExistence type="predicted"/>
<feature type="region of interest" description="Disordered" evidence="1">
    <location>
        <begin position="1071"/>
        <end position="1090"/>
    </location>
</feature>
<comment type="caution">
    <text evidence="3">The sequence shown here is derived from an EMBL/GenBank/DDBJ whole genome shotgun (WGS) entry which is preliminary data.</text>
</comment>
<evidence type="ECO:0000313" key="4">
    <source>
        <dbReference type="Proteomes" id="UP000693946"/>
    </source>
</evidence>
<dbReference type="PANTHER" id="PTHR33667:SF7">
    <property type="entry name" value="RIKEN CDNA 1810020O05 GENE"/>
    <property type="match status" value="1"/>
</dbReference>
<feature type="domain" description="DUF4550" evidence="2">
    <location>
        <begin position="88"/>
        <end position="180"/>
    </location>
</feature>
<name>A0AAV6QNL6_SOLSE</name>
<protein>
    <recommendedName>
        <fullName evidence="2">DUF4550 domain-containing protein</fullName>
    </recommendedName>
</protein>
<dbReference type="Pfam" id="PF15084">
    <property type="entry name" value="DUF4550"/>
    <property type="match status" value="1"/>
</dbReference>
<keyword evidence="4" id="KW-1185">Reference proteome</keyword>
<organism evidence="3 4">
    <name type="scientific">Solea senegalensis</name>
    <name type="common">Senegalese sole</name>
    <dbReference type="NCBI Taxonomy" id="28829"/>
    <lineage>
        <taxon>Eukaryota</taxon>
        <taxon>Metazoa</taxon>
        <taxon>Chordata</taxon>
        <taxon>Craniata</taxon>
        <taxon>Vertebrata</taxon>
        <taxon>Euteleostomi</taxon>
        <taxon>Actinopterygii</taxon>
        <taxon>Neopterygii</taxon>
        <taxon>Teleostei</taxon>
        <taxon>Neoteleostei</taxon>
        <taxon>Acanthomorphata</taxon>
        <taxon>Carangaria</taxon>
        <taxon>Pleuronectiformes</taxon>
        <taxon>Pleuronectoidei</taxon>
        <taxon>Soleidae</taxon>
        <taxon>Solea</taxon>
    </lineage>
</organism>
<dbReference type="PANTHER" id="PTHR33667">
    <property type="entry name" value="SI:DKEY-57N24.6"/>
    <property type="match status" value="1"/>
</dbReference>
<reference evidence="3 4" key="1">
    <citation type="journal article" date="2021" name="Sci. Rep.">
        <title>Chromosome anchoring in Senegalese sole (Solea senegalensis) reveals sex-associated markers and genome rearrangements in flatfish.</title>
        <authorList>
            <person name="Guerrero-Cozar I."/>
            <person name="Gomez-Garrido J."/>
            <person name="Berbel C."/>
            <person name="Martinez-Blanch J.F."/>
            <person name="Alioto T."/>
            <person name="Claros M.G."/>
            <person name="Gagnaire P.A."/>
            <person name="Manchado M."/>
        </authorList>
    </citation>
    <scope>NUCLEOTIDE SEQUENCE [LARGE SCALE GENOMIC DNA]</scope>
    <source>
        <strain evidence="3">Sse05_10M</strain>
    </source>
</reference>
<dbReference type="AlphaFoldDB" id="A0AAV6QNL6"/>
<accession>A0AAV6QNL6</accession>
<dbReference type="InterPro" id="IPR027876">
    <property type="entry name" value="DUF4550"/>
</dbReference>
<gene>
    <name evidence="3" type="ORF">JOB18_014244</name>
</gene>
<evidence type="ECO:0000313" key="3">
    <source>
        <dbReference type="EMBL" id="KAG7493666.1"/>
    </source>
</evidence>
<evidence type="ECO:0000256" key="1">
    <source>
        <dbReference type="SAM" id="MobiDB-lite"/>
    </source>
</evidence>
<dbReference type="EMBL" id="JAGKHQ010000016">
    <property type="protein sequence ID" value="KAG7493666.1"/>
    <property type="molecule type" value="Genomic_DNA"/>
</dbReference>
<sequence length="1090" mass="124793">MTDEEDASFLKTDLSFMEDGLGNKSSSTEDITSQKDDRSYKVTWTVDIAIAIPKGDSTDVPAAPEKAKKTNTDSSIVWVKDHKTQRCYHVEYKLLPGDTETIKVDLQVFGPVAKMCKDDEFKILRTWHEGEQTWVGWTHSVNVRFNRDMLIGLLSHKIELQIWTSKDKLSSQARHERLKACRLSQDQPEDATHTCDDTKSMVNKLRALCEKTSNTSMKHKFNMSFKSNSDVGSETEKNLAAFQKPKTDACDLGNTKENHIMSLEISPMCFLAGETSVTECFPVCSSSLFEVMCNVSLDSPLVSDQLKSDLNPLVIMILSASSMPSSPVPFHVLQEMCMPVYCQYKFHNLSVHRTNYHEHASDIYFGDINVILTGLMSPQELQHFLASPPLQIEVHDRDRMLEEMPETLAMGTVGSDEDTQSNAALLQHKTMGYNSYGIANLNLSEMLLGKKSLTVNLPIQCGPPPPKRDRERSALKITDAAAMPQAHYYDANSQLKVRVEVACPLNCKDNGSESYDGSFGRIIFLFHHNNVSVMTKLRSEILRINALAFNLHFLSHKYIERALSNNKGLMSLKCNESEDLDFVTGFHVRDKRTHIFVLEGLKHKAVRRLWEAVPMKMRGSEEEQVIVLYNSDLGFFKRLYDSLDVSLSPIYLYESLQTIIQQPLIYIRDVVPQRCFQALSRLSQLCKARQLKDVVRYNLFPSADMIVSMSEECGTSAEQWEEKARAHTEMDLPTPPLRMKRHAPVNTHNREYIRWKHNSQQMPFQPFRDFIQENIQKVQDQSEKLQKPKPAALMVDWATTRPTHNYSIQTFNLHDRGRELLHKEMAKVPGRRFTYSQEYLSATVESGDVTPKNDFRAASVSTVWVTGFISGRSRVHPRHPDEARVEELRKPWRENILHANTLKPTLSRDMWVCSRRSEDFQLYSKPPPFFSTSPLTIHLAGESLQQEQLEAARARYRRWLRKLLPGSGTERPDNGSIPQFKCHMRGNSETLQSVLKDEPKKYSLRKPGLMLKPLPELSVMNVVDNRVERLALAPGPCIHSKDLHMRLNEQRSFLYKRTALPLTDKEKSFFTSQKRTPNMETYQLSRDTTE</sequence>